<name>A0A179A117_9EURO</name>
<evidence type="ECO:0000256" key="6">
    <source>
        <dbReference type="ARBA" id="ARBA00022989"/>
    </source>
</evidence>
<organism evidence="10 11">
    <name type="scientific">Fonsecaea erecta</name>
    <dbReference type="NCBI Taxonomy" id="1367422"/>
    <lineage>
        <taxon>Eukaryota</taxon>
        <taxon>Fungi</taxon>
        <taxon>Dikarya</taxon>
        <taxon>Ascomycota</taxon>
        <taxon>Pezizomycotina</taxon>
        <taxon>Eurotiomycetes</taxon>
        <taxon>Chaetothyriomycetidae</taxon>
        <taxon>Chaetothyriales</taxon>
        <taxon>Herpotrichiellaceae</taxon>
        <taxon>Fonsecaea</taxon>
    </lineage>
</organism>
<feature type="transmembrane region" description="Helical" evidence="9">
    <location>
        <begin position="433"/>
        <end position="458"/>
    </location>
</feature>
<comment type="caution">
    <text evidence="10">The sequence shown here is derived from an EMBL/GenBank/DDBJ whole genome shotgun (WGS) entry which is preliminary data.</text>
</comment>
<evidence type="ECO:0000256" key="3">
    <source>
        <dbReference type="ARBA" id="ARBA00022448"/>
    </source>
</evidence>
<gene>
    <name evidence="10" type="ORF">AYL99_01253</name>
</gene>
<dbReference type="OrthoDB" id="1099at2759"/>
<dbReference type="GO" id="GO:0000319">
    <property type="term" value="F:sulfite transmembrane transporter activity"/>
    <property type="evidence" value="ECO:0007669"/>
    <property type="project" value="TreeGrafter"/>
</dbReference>
<keyword evidence="11" id="KW-1185">Reference proteome</keyword>
<feature type="region of interest" description="Disordered" evidence="8">
    <location>
        <begin position="1"/>
        <end position="67"/>
    </location>
</feature>
<evidence type="ECO:0000256" key="7">
    <source>
        <dbReference type="ARBA" id="ARBA00023136"/>
    </source>
</evidence>
<reference evidence="10 11" key="1">
    <citation type="submission" date="2016-04" db="EMBL/GenBank/DDBJ databases">
        <title>Draft genome of Fonsecaea erecta CBS 125763.</title>
        <authorList>
            <person name="Weiss V.A."/>
            <person name="Vicente V.A."/>
            <person name="Raittz R.T."/>
            <person name="Moreno L.F."/>
            <person name="De Souza E.M."/>
            <person name="Pedrosa F.O."/>
            <person name="Steffens M.B."/>
            <person name="Faoro H."/>
            <person name="Tadra-Sfeir M.Z."/>
            <person name="Najafzadeh M.J."/>
            <person name="Felipe M.S."/>
            <person name="Teixeira M."/>
            <person name="Sun J."/>
            <person name="Xi L."/>
            <person name="Gomes R."/>
            <person name="De Azevedo C.M."/>
            <person name="Salgado C.G."/>
            <person name="Da Silva M.B."/>
            <person name="Nascimento M.F."/>
            <person name="Queiroz-Telles F."/>
            <person name="Attili D.S."/>
            <person name="Gorbushina A."/>
        </authorList>
    </citation>
    <scope>NUCLEOTIDE SEQUENCE [LARGE SCALE GENOMIC DNA]</scope>
    <source>
        <strain evidence="10 11">CBS 125763</strain>
    </source>
</reference>
<proteinExistence type="inferred from homology"/>
<feature type="transmembrane region" description="Helical" evidence="9">
    <location>
        <begin position="189"/>
        <end position="213"/>
    </location>
</feature>
<dbReference type="EMBL" id="LVYI01000001">
    <property type="protein sequence ID" value="OAP65281.1"/>
    <property type="molecule type" value="Genomic_DNA"/>
</dbReference>
<keyword evidence="6 9" id="KW-1133">Transmembrane helix</keyword>
<feature type="transmembrane region" description="Helical" evidence="9">
    <location>
        <begin position="409"/>
        <end position="427"/>
    </location>
</feature>
<dbReference type="CDD" id="cd09318">
    <property type="entry name" value="TDT_SSU1"/>
    <property type="match status" value="1"/>
</dbReference>
<evidence type="ECO:0000256" key="1">
    <source>
        <dbReference type="ARBA" id="ARBA00004651"/>
    </source>
</evidence>
<comment type="subcellular location">
    <subcellularLocation>
        <location evidence="1">Cell membrane</location>
        <topology evidence="1">Multi-pass membrane protein</topology>
    </subcellularLocation>
</comment>
<dbReference type="InterPro" id="IPR004695">
    <property type="entry name" value="SLAC1/Mae1/Ssu1/TehA"/>
</dbReference>
<dbReference type="GeneID" id="30005423"/>
<feature type="compositionally biased region" description="Basic and acidic residues" evidence="8">
    <location>
        <begin position="41"/>
        <end position="57"/>
    </location>
</feature>
<dbReference type="PANTHER" id="PTHR31686:SF1">
    <property type="entry name" value="SULFITE EFFLUX PUMP SSU1"/>
    <property type="match status" value="1"/>
</dbReference>
<feature type="transmembrane region" description="Helical" evidence="9">
    <location>
        <begin position="256"/>
        <end position="280"/>
    </location>
</feature>
<dbReference type="AlphaFoldDB" id="A0A179A117"/>
<evidence type="ECO:0000256" key="4">
    <source>
        <dbReference type="ARBA" id="ARBA00022475"/>
    </source>
</evidence>
<keyword evidence="5 9" id="KW-0812">Transmembrane</keyword>
<evidence type="ECO:0000256" key="2">
    <source>
        <dbReference type="ARBA" id="ARBA00008566"/>
    </source>
</evidence>
<evidence type="ECO:0000313" key="10">
    <source>
        <dbReference type="EMBL" id="OAP65281.1"/>
    </source>
</evidence>
<evidence type="ECO:0000313" key="11">
    <source>
        <dbReference type="Proteomes" id="UP000078343"/>
    </source>
</evidence>
<feature type="transmembrane region" description="Helical" evidence="9">
    <location>
        <begin position="144"/>
        <end position="169"/>
    </location>
</feature>
<dbReference type="InterPro" id="IPR038665">
    <property type="entry name" value="Voltage-dep_anion_channel_sf"/>
</dbReference>
<keyword evidence="4" id="KW-1003">Cell membrane</keyword>
<keyword evidence="7 9" id="KW-0472">Membrane</keyword>
<feature type="transmembrane region" description="Helical" evidence="9">
    <location>
        <begin position="370"/>
        <end position="397"/>
    </location>
</feature>
<feature type="transmembrane region" description="Helical" evidence="9">
    <location>
        <begin position="324"/>
        <end position="345"/>
    </location>
</feature>
<feature type="transmembrane region" description="Helical" evidence="9">
    <location>
        <begin position="219"/>
        <end position="244"/>
    </location>
</feature>
<dbReference type="InterPro" id="IPR051629">
    <property type="entry name" value="Sulfite_efflux_TDT"/>
</dbReference>
<dbReference type="GO" id="GO:0005886">
    <property type="term" value="C:plasma membrane"/>
    <property type="evidence" value="ECO:0007669"/>
    <property type="project" value="UniProtKB-SubCell"/>
</dbReference>
<feature type="transmembrane region" description="Helical" evidence="9">
    <location>
        <begin position="121"/>
        <end position="138"/>
    </location>
</feature>
<evidence type="ECO:0000256" key="5">
    <source>
        <dbReference type="ARBA" id="ARBA00022692"/>
    </source>
</evidence>
<evidence type="ECO:0000256" key="8">
    <source>
        <dbReference type="SAM" id="MobiDB-lite"/>
    </source>
</evidence>
<dbReference type="RefSeq" id="XP_018698648.1">
    <property type="nucleotide sequence ID" value="XM_018832769.1"/>
</dbReference>
<dbReference type="Proteomes" id="UP000078343">
    <property type="component" value="Unassembled WGS sequence"/>
</dbReference>
<dbReference type="Gene3D" id="1.50.10.150">
    <property type="entry name" value="Voltage-dependent anion channel"/>
    <property type="match status" value="1"/>
</dbReference>
<feature type="compositionally biased region" description="Polar residues" evidence="8">
    <location>
        <begin position="1"/>
        <end position="16"/>
    </location>
</feature>
<keyword evidence="3" id="KW-0813">Transport</keyword>
<sequence length="495" mass="55325">MQENQTNGSPDQNGGRTTRAIESPPSQQQRVNPEGPPSPAARDHVTLAVENDSKEEQVQTDDDDVVDGRQDRGFRRIIRNFTPSYILPPSLLSFPLLFPFNNHSGKSANHLPYARTNTHRWFIITMSTGVLSIMLHQLPYNGHWSRVISVVFFVINLALFLTFTALSTLRYTLYPRIFLAVLKHPHQSLFLATFPVGLATLVNITVLVCAPAWGHGLAILAWILWWIVAVLALTTCFHLTFVIMTHRRGELEEMTALYLIPIVAVVIAATSGGLVAGAIPNPEHQLWTLIISYILWGIGSPLSWIILTIYFLRMILHKPLKREVIVSLLLPIGPLSLSGFSIIVLSKVAKHLFLTTHTLPHLSKTSAGEVLYIVSFFVGLILWGFSIVWFIVAVMMVATSGRFPFNMGWWGFIFPVGVFTLLTMTIGEELESRFFKVLSCVLTVACIAMWLVIAAMTLQRSIKGTMFYAPCLGTDLYGKRTKELSKDNASHKETV</sequence>
<evidence type="ECO:0000256" key="9">
    <source>
        <dbReference type="SAM" id="Phobius"/>
    </source>
</evidence>
<evidence type="ECO:0008006" key="12">
    <source>
        <dbReference type="Google" id="ProtNLM"/>
    </source>
</evidence>
<dbReference type="Pfam" id="PF03595">
    <property type="entry name" value="SLAC1"/>
    <property type="match status" value="1"/>
</dbReference>
<comment type="similarity">
    <text evidence="2">Belongs to the tellurite-resistance/dicarboxylate transporter (TDT) family.</text>
</comment>
<accession>A0A179A117</accession>
<protein>
    <recommendedName>
        <fullName evidence="12">Sulfite efflux pump SSU1</fullName>
    </recommendedName>
</protein>
<feature type="transmembrane region" description="Helical" evidence="9">
    <location>
        <begin position="286"/>
        <end position="312"/>
    </location>
</feature>
<dbReference type="PANTHER" id="PTHR31686">
    <property type="match status" value="1"/>
</dbReference>